<evidence type="ECO:0000313" key="2">
    <source>
        <dbReference type="EMBL" id="KAG4421114.1"/>
    </source>
</evidence>
<name>A0A8H7TGE3_9HELO</name>
<dbReference type="Gene3D" id="2.60.420.10">
    <property type="entry name" value="Maltose phosphorylase, domain 3"/>
    <property type="match status" value="1"/>
</dbReference>
<dbReference type="PANTHER" id="PTHR34987">
    <property type="entry name" value="C, PUTATIVE (AFU_ORTHOLOGUE AFUA_3G02880)-RELATED"/>
    <property type="match status" value="1"/>
</dbReference>
<dbReference type="PANTHER" id="PTHR34987:SF4">
    <property type="entry name" value="ALPHA-L-RHAMNOSIDASE C-TERMINAL DOMAIN-CONTAINING PROTEIN"/>
    <property type="match status" value="1"/>
</dbReference>
<dbReference type="GO" id="GO:0003824">
    <property type="term" value="F:catalytic activity"/>
    <property type="evidence" value="ECO:0007669"/>
    <property type="project" value="UniProtKB-ARBA"/>
</dbReference>
<dbReference type="Pfam" id="PF17390">
    <property type="entry name" value="Bac_rhamnosid_C"/>
    <property type="match status" value="1"/>
</dbReference>
<reference evidence="2" key="1">
    <citation type="submission" date="2021-02" db="EMBL/GenBank/DDBJ databases">
        <title>Genome sequence Cadophora malorum strain M34.</title>
        <authorList>
            <person name="Stefanovic E."/>
            <person name="Vu D."/>
            <person name="Scully C."/>
            <person name="Dijksterhuis J."/>
            <person name="Roader J."/>
            <person name="Houbraken J."/>
        </authorList>
    </citation>
    <scope>NUCLEOTIDE SEQUENCE</scope>
    <source>
        <strain evidence="2">M34</strain>
    </source>
</reference>
<protein>
    <recommendedName>
        <fullName evidence="1">Alpha-L-rhamnosidase C-terminal domain-containing protein</fullName>
    </recommendedName>
</protein>
<dbReference type="InterPro" id="IPR012341">
    <property type="entry name" value="6hp_glycosidase-like_sf"/>
</dbReference>
<dbReference type="GO" id="GO:0005975">
    <property type="term" value="P:carbohydrate metabolic process"/>
    <property type="evidence" value="ECO:0007669"/>
    <property type="project" value="InterPro"/>
</dbReference>
<dbReference type="Proteomes" id="UP000664132">
    <property type="component" value="Unassembled WGS sequence"/>
</dbReference>
<dbReference type="SUPFAM" id="SSF48208">
    <property type="entry name" value="Six-hairpin glycosidases"/>
    <property type="match status" value="1"/>
</dbReference>
<dbReference type="AlphaFoldDB" id="A0A8H7TGE3"/>
<feature type="domain" description="Alpha-L-rhamnosidase C-terminal" evidence="1">
    <location>
        <begin position="193"/>
        <end position="254"/>
    </location>
</feature>
<organism evidence="2 3">
    <name type="scientific">Cadophora malorum</name>
    <dbReference type="NCBI Taxonomy" id="108018"/>
    <lineage>
        <taxon>Eukaryota</taxon>
        <taxon>Fungi</taxon>
        <taxon>Dikarya</taxon>
        <taxon>Ascomycota</taxon>
        <taxon>Pezizomycotina</taxon>
        <taxon>Leotiomycetes</taxon>
        <taxon>Helotiales</taxon>
        <taxon>Ploettnerulaceae</taxon>
        <taxon>Cadophora</taxon>
    </lineage>
</organism>
<comment type="caution">
    <text evidence="2">The sequence shown here is derived from an EMBL/GenBank/DDBJ whole genome shotgun (WGS) entry which is preliminary data.</text>
</comment>
<sequence length="273" mass="29021">MVDVAKAINDTEAAANYQTGADSLQDAINKELWIDDLGIYSLSPDSPDDFSVTGLSFCITSGAANTTQAQRTLSALSAFKLGPGYKDSTQVNSSDPTVNISPNTNGFLLGGLTSPNAGDQSGTFLELLDSLWGAMLSNNETSTGASWEYVDQELNPGLSLFTSLSHPWGGAPTYVLTEYASGVRQAEGVEGFGFRNWVVDPSGGLGMALKRAQATMGTAFGGSLKVEWWMEGETRLHVCVRAPKETSGVLEIGGKTRILQGCDEYNFVADMDM</sequence>
<accession>A0A8H7TGE3</accession>
<dbReference type="EMBL" id="JAFJYH010000071">
    <property type="protein sequence ID" value="KAG4421114.1"/>
    <property type="molecule type" value="Genomic_DNA"/>
</dbReference>
<keyword evidence="3" id="KW-1185">Reference proteome</keyword>
<evidence type="ECO:0000313" key="3">
    <source>
        <dbReference type="Proteomes" id="UP000664132"/>
    </source>
</evidence>
<evidence type="ECO:0000259" key="1">
    <source>
        <dbReference type="Pfam" id="PF17390"/>
    </source>
</evidence>
<dbReference type="OrthoDB" id="10036721at2759"/>
<dbReference type="InterPro" id="IPR035398">
    <property type="entry name" value="Bac_rhamnosid_C"/>
</dbReference>
<gene>
    <name evidence="2" type="ORF">IFR04_005757</name>
</gene>
<dbReference type="Gene3D" id="1.50.10.10">
    <property type="match status" value="1"/>
</dbReference>
<proteinExistence type="predicted"/>
<dbReference type="InterPro" id="IPR008928">
    <property type="entry name" value="6-hairpin_glycosidase_sf"/>
</dbReference>